<keyword evidence="2" id="KW-1185">Reference proteome</keyword>
<gene>
    <name evidence="1" type="ORF">FWILDA_LOCUS16954</name>
</gene>
<reference evidence="1" key="1">
    <citation type="submission" date="2022-08" db="EMBL/GenBank/DDBJ databases">
        <authorList>
            <person name="Kallberg Y."/>
            <person name="Tangrot J."/>
            <person name="Rosling A."/>
        </authorList>
    </citation>
    <scope>NUCLEOTIDE SEQUENCE</scope>
    <source>
        <strain evidence="1">Wild A</strain>
    </source>
</reference>
<dbReference type="Proteomes" id="UP001153678">
    <property type="component" value="Unassembled WGS sequence"/>
</dbReference>
<evidence type="ECO:0000313" key="1">
    <source>
        <dbReference type="EMBL" id="CAI2195195.1"/>
    </source>
</evidence>
<comment type="caution">
    <text evidence="1">The sequence shown here is derived from an EMBL/GenBank/DDBJ whole genome shotgun (WGS) entry which is preliminary data.</text>
</comment>
<organism evidence="1 2">
    <name type="scientific">Funneliformis geosporum</name>
    <dbReference type="NCBI Taxonomy" id="1117311"/>
    <lineage>
        <taxon>Eukaryota</taxon>
        <taxon>Fungi</taxon>
        <taxon>Fungi incertae sedis</taxon>
        <taxon>Mucoromycota</taxon>
        <taxon>Glomeromycotina</taxon>
        <taxon>Glomeromycetes</taxon>
        <taxon>Glomerales</taxon>
        <taxon>Glomeraceae</taxon>
        <taxon>Funneliformis</taxon>
    </lineage>
</organism>
<accession>A0A9W4WYL1</accession>
<dbReference type="OrthoDB" id="2422789at2759"/>
<protein>
    <submittedName>
        <fullName evidence="1">5086_t:CDS:1</fullName>
    </submittedName>
</protein>
<proteinExistence type="predicted"/>
<evidence type="ECO:0000313" key="2">
    <source>
        <dbReference type="Proteomes" id="UP001153678"/>
    </source>
</evidence>
<dbReference type="EMBL" id="CAMKVN010012072">
    <property type="protein sequence ID" value="CAI2195195.1"/>
    <property type="molecule type" value="Genomic_DNA"/>
</dbReference>
<name>A0A9W4WYL1_9GLOM</name>
<sequence>MSCLSRIPQAVLPITNRIEQVFKPTISQALRETLFTQGQTRSLSESDFEFYKKKLSYHYKRDET</sequence>
<feature type="non-terminal residue" evidence="1">
    <location>
        <position position="64"/>
    </location>
</feature>
<dbReference type="AlphaFoldDB" id="A0A9W4WYL1"/>